<comment type="caution">
    <text evidence="4">The sequence shown here is derived from an EMBL/GenBank/DDBJ whole genome shotgun (WGS) entry which is preliminary data.</text>
</comment>
<evidence type="ECO:0000313" key="5">
    <source>
        <dbReference type="Proteomes" id="UP001382455"/>
    </source>
</evidence>
<dbReference type="InterPro" id="IPR011250">
    <property type="entry name" value="OMP/PagP_B-barrel"/>
</dbReference>
<feature type="signal peptide" evidence="2">
    <location>
        <begin position="1"/>
        <end position="21"/>
    </location>
</feature>
<accession>A0ABU8F0P9</accession>
<dbReference type="InterPro" id="IPR027385">
    <property type="entry name" value="Beta-barrel_OMP"/>
</dbReference>
<reference evidence="4 5" key="1">
    <citation type="submission" date="2023-12" db="EMBL/GenBank/DDBJ databases">
        <title>Friends and Foes: Symbiotic and Algicidal bacterial influence on Karenia brevis blooms.</title>
        <authorList>
            <person name="Fei C."/>
            <person name="Mohamed A.R."/>
            <person name="Booker A."/>
            <person name="Arshad M."/>
            <person name="Klass S."/>
            <person name="Ahn S."/>
            <person name="Gilbert P.M."/>
            <person name="Heil C.A."/>
            <person name="Martinez J.M."/>
            <person name="Amin S.A."/>
        </authorList>
    </citation>
    <scope>NUCLEOTIDE SEQUENCE [LARGE SCALE GENOMIC DNA]</scope>
    <source>
        <strain evidence="4 5">CE15</strain>
    </source>
</reference>
<dbReference type="SUPFAM" id="SSF56925">
    <property type="entry name" value="OMPA-like"/>
    <property type="match status" value="1"/>
</dbReference>
<gene>
    <name evidence="4" type="ORF">WAE96_20290</name>
</gene>
<sequence>MKPLTYLLFLIVSVFSLNSYAKNHNQFAYYGLSLQQQKFKSLDFKPSVVDENLGEYKWKSSDSGFGARVLVGFQFNRFVAIEGGVSRFAVADFKVTEQSTDSKGKKTSTTKHKGEFETLAADLRLVGTLPINDKLFLKAQVGVVGWDNKMEQLIYQDSALATQKVDDRGTSVVSGLGIGYGISKSMALTLDYEKTEIAEIKTDTLSVSLLFRF</sequence>
<evidence type="ECO:0000256" key="1">
    <source>
        <dbReference type="ARBA" id="ARBA00022729"/>
    </source>
</evidence>
<dbReference type="Gene3D" id="2.40.160.20">
    <property type="match status" value="1"/>
</dbReference>
<organism evidence="4 5">
    <name type="scientific">Pseudoalteromonas spongiae</name>
    <dbReference type="NCBI Taxonomy" id="298657"/>
    <lineage>
        <taxon>Bacteria</taxon>
        <taxon>Pseudomonadati</taxon>
        <taxon>Pseudomonadota</taxon>
        <taxon>Gammaproteobacteria</taxon>
        <taxon>Alteromonadales</taxon>
        <taxon>Pseudoalteromonadaceae</taxon>
        <taxon>Pseudoalteromonas</taxon>
    </lineage>
</organism>
<protein>
    <submittedName>
        <fullName evidence="4">Outer membrane beta-barrel protein</fullName>
    </submittedName>
</protein>
<dbReference type="Proteomes" id="UP001382455">
    <property type="component" value="Unassembled WGS sequence"/>
</dbReference>
<evidence type="ECO:0000313" key="4">
    <source>
        <dbReference type="EMBL" id="MEI4552028.1"/>
    </source>
</evidence>
<name>A0ABU8F0P9_9GAMM</name>
<dbReference type="Pfam" id="PF13505">
    <property type="entry name" value="OMP_b-brl"/>
    <property type="match status" value="1"/>
</dbReference>
<evidence type="ECO:0000259" key="3">
    <source>
        <dbReference type="Pfam" id="PF13505"/>
    </source>
</evidence>
<feature type="chain" id="PRO_5045805797" evidence="2">
    <location>
        <begin position="22"/>
        <end position="213"/>
    </location>
</feature>
<dbReference type="EMBL" id="JBAWKS010000002">
    <property type="protein sequence ID" value="MEI4552028.1"/>
    <property type="molecule type" value="Genomic_DNA"/>
</dbReference>
<keyword evidence="5" id="KW-1185">Reference proteome</keyword>
<dbReference type="RefSeq" id="WP_336436898.1">
    <property type="nucleotide sequence ID" value="NZ_JBAWKS010000002.1"/>
</dbReference>
<feature type="domain" description="Outer membrane protein beta-barrel" evidence="3">
    <location>
        <begin position="8"/>
        <end position="213"/>
    </location>
</feature>
<evidence type="ECO:0000256" key="2">
    <source>
        <dbReference type="SAM" id="SignalP"/>
    </source>
</evidence>
<keyword evidence="1 2" id="KW-0732">Signal</keyword>
<proteinExistence type="predicted"/>